<organism evidence="1 2">
    <name type="scientific">Ancylostoma caninum</name>
    <name type="common">Dog hookworm</name>
    <dbReference type="NCBI Taxonomy" id="29170"/>
    <lineage>
        <taxon>Eukaryota</taxon>
        <taxon>Metazoa</taxon>
        <taxon>Ecdysozoa</taxon>
        <taxon>Nematoda</taxon>
        <taxon>Chromadorea</taxon>
        <taxon>Rhabditida</taxon>
        <taxon>Rhabditina</taxon>
        <taxon>Rhabditomorpha</taxon>
        <taxon>Strongyloidea</taxon>
        <taxon>Ancylostomatidae</taxon>
        <taxon>Ancylostomatinae</taxon>
        <taxon>Ancylostoma</taxon>
    </lineage>
</organism>
<dbReference type="STRING" id="29170.A0A368FP94"/>
<accession>A0A368FP94</accession>
<proteinExistence type="predicted"/>
<dbReference type="EMBL" id="JOJR01001049">
    <property type="protein sequence ID" value="RCN32660.1"/>
    <property type="molecule type" value="Genomic_DNA"/>
</dbReference>
<evidence type="ECO:0000313" key="2">
    <source>
        <dbReference type="Proteomes" id="UP000252519"/>
    </source>
</evidence>
<evidence type="ECO:0000313" key="1">
    <source>
        <dbReference type="EMBL" id="RCN32660.1"/>
    </source>
</evidence>
<keyword evidence="2" id="KW-1185">Reference proteome</keyword>
<comment type="caution">
    <text evidence="1">The sequence shown here is derived from an EMBL/GenBank/DDBJ whole genome shotgun (WGS) entry which is preliminary data.</text>
</comment>
<sequence>MLRIPVTGTLSCGYMDVMAVRDDEKSSFVTAKIRLVMDESAVSIYDTGRWKEGVLDSTSQK</sequence>
<dbReference type="OrthoDB" id="64291at2759"/>
<reference evidence="1 2" key="1">
    <citation type="submission" date="2014-10" db="EMBL/GenBank/DDBJ databases">
        <title>Draft genome of the hookworm Ancylostoma caninum.</title>
        <authorList>
            <person name="Mitreva M."/>
        </authorList>
    </citation>
    <scope>NUCLEOTIDE SEQUENCE [LARGE SCALE GENOMIC DNA]</scope>
    <source>
        <strain evidence="1 2">Baltimore</strain>
    </source>
</reference>
<gene>
    <name evidence="1" type="ORF">ANCCAN_21521</name>
</gene>
<dbReference type="AlphaFoldDB" id="A0A368FP94"/>
<protein>
    <submittedName>
        <fullName evidence="1">Uncharacterized protein</fullName>
    </submittedName>
</protein>
<name>A0A368FP94_ANCCA</name>
<dbReference type="Proteomes" id="UP000252519">
    <property type="component" value="Unassembled WGS sequence"/>
</dbReference>